<comment type="caution">
    <text evidence="1">The sequence shown here is derived from an EMBL/GenBank/DDBJ whole genome shotgun (WGS) entry which is preliminary data.</text>
</comment>
<sequence length="44" mass="4900">MSADVLEGKIEPGKVFTHTIRLEEVPGGYRAMADRQAIKVLIQM</sequence>
<gene>
    <name evidence="1" type="ORF">Pth03_60160</name>
</gene>
<keyword evidence="2" id="KW-1185">Reference proteome</keyword>
<evidence type="ECO:0000313" key="1">
    <source>
        <dbReference type="EMBL" id="GII57627.1"/>
    </source>
</evidence>
<dbReference type="Proteomes" id="UP000605992">
    <property type="component" value="Unassembled WGS sequence"/>
</dbReference>
<dbReference type="RefSeq" id="WP_275413249.1">
    <property type="nucleotide sequence ID" value="NZ_BOOR01000054.1"/>
</dbReference>
<reference evidence="1" key="1">
    <citation type="submission" date="2021-01" db="EMBL/GenBank/DDBJ databases">
        <title>Whole genome shotgun sequence of Planotetraspora thailandica NBRC 104271.</title>
        <authorList>
            <person name="Komaki H."/>
            <person name="Tamura T."/>
        </authorList>
    </citation>
    <scope>NUCLEOTIDE SEQUENCE</scope>
    <source>
        <strain evidence="1">NBRC 104271</strain>
    </source>
</reference>
<accession>A0A8J3V8V7</accession>
<name>A0A8J3V8V7_9ACTN</name>
<evidence type="ECO:0000313" key="2">
    <source>
        <dbReference type="Proteomes" id="UP000605992"/>
    </source>
</evidence>
<evidence type="ECO:0008006" key="3">
    <source>
        <dbReference type="Google" id="ProtNLM"/>
    </source>
</evidence>
<organism evidence="1 2">
    <name type="scientific">Planotetraspora thailandica</name>
    <dbReference type="NCBI Taxonomy" id="487172"/>
    <lineage>
        <taxon>Bacteria</taxon>
        <taxon>Bacillati</taxon>
        <taxon>Actinomycetota</taxon>
        <taxon>Actinomycetes</taxon>
        <taxon>Streptosporangiales</taxon>
        <taxon>Streptosporangiaceae</taxon>
        <taxon>Planotetraspora</taxon>
    </lineage>
</organism>
<dbReference type="AlphaFoldDB" id="A0A8J3V8V7"/>
<dbReference type="EMBL" id="BOOR01000054">
    <property type="protein sequence ID" value="GII57627.1"/>
    <property type="molecule type" value="Genomic_DNA"/>
</dbReference>
<protein>
    <recommendedName>
        <fullName evidence="3">Alcohol dehydrogenase</fullName>
    </recommendedName>
</protein>
<proteinExistence type="predicted"/>